<organism evidence="1 2">
    <name type="scientific">Edaphobacter modestus</name>
    <dbReference type="NCBI Taxonomy" id="388466"/>
    <lineage>
        <taxon>Bacteria</taxon>
        <taxon>Pseudomonadati</taxon>
        <taxon>Acidobacteriota</taxon>
        <taxon>Terriglobia</taxon>
        <taxon>Terriglobales</taxon>
        <taxon>Acidobacteriaceae</taxon>
        <taxon>Edaphobacter</taxon>
    </lineage>
</organism>
<sequence>MFSHRATVLQLNVSRQSHDRLDFRSHATAAKTDMETSNRMGREFPVPPMWIGLDDMTHGGKIGAFVESPPHPAWLASSDGICTYANPALQRSWWIGNGLAISRLTALSHGGTPGNRA</sequence>
<name>A0A4Q7YMK4_9BACT</name>
<protein>
    <recommendedName>
        <fullName evidence="3">PAS domain-containing protein</fullName>
    </recommendedName>
</protein>
<accession>A0A4Q7YMK4</accession>
<proteinExistence type="predicted"/>
<dbReference type="EMBL" id="SHKW01000001">
    <property type="protein sequence ID" value="RZU38807.1"/>
    <property type="molecule type" value="Genomic_DNA"/>
</dbReference>
<comment type="caution">
    <text evidence="1">The sequence shown here is derived from an EMBL/GenBank/DDBJ whole genome shotgun (WGS) entry which is preliminary data.</text>
</comment>
<dbReference type="Proteomes" id="UP000292958">
    <property type="component" value="Unassembled WGS sequence"/>
</dbReference>
<gene>
    <name evidence="1" type="ORF">BDD14_0088</name>
</gene>
<dbReference type="AlphaFoldDB" id="A0A4Q7YMK4"/>
<reference evidence="1 2" key="1">
    <citation type="submission" date="2019-02" db="EMBL/GenBank/DDBJ databases">
        <title>Genomic Encyclopedia of Archaeal and Bacterial Type Strains, Phase II (KMG-II): from individual species to whole genera.</title>
        <authorList>
            <person name="Goeker M."/>
        </authorList>
    </citation>
    <scope>NUCLEOTIDE SEQUENCE [LARGE SCALE GENOMIC DNA]</scope>
    <source>
        <strain evidence="1 2">DSM 18101</strain>
    </source>
</reference>
<evidence type="ECO:0008006" key="3">
    <source>
        <dbReference type="Google" id="ProtNLM"/>
    </source>
</evidence>
<keyword evidence="2" id="KW-1185">Reference proteome</keyword>
<dbReference type="RefSeq" id="WP_165419811.1">
    <property type="nucleotide sequence ID" value="NZ_SHKW01000001.1"/>
</dbReference>
<evidence type="ECO:0000313" key="1">
    <source>
        <dbReference type="EMBL" id="RZU38807.1"/>
    </source>
</evidence>
<evidence type="ECO:0000313" key="2">
    <source>
        <dbReference type="Proteomes" id="UP000292958"/>
    </source>
</evidence>